<dbReference type="InterPro" id="IPR042202">
    <property type="entry name" value="Duffy-ag-bd_sf"/>
</dbReference>
<feature type="domain" description="Duffy-binding-like" evidence="2">
    <location>
        <begin position="1496"/>
        <end position="1644"/>
    </location>
</feature>
<feature type="domain" description="Duffy-binding-like" evidence="2">
    <location>
        <begin position="643"/>
        <end position="800"/>
    </location>
</feature>
<feature type="region of interest" description="Disordered" evidence="1">
    <location>
        <begin position="1144"/>
        <end position="1209"/>
    </location>
</feature>
<feature type="compositionally biased region" description="Basic and acidic residues" evidence="1">
    <location>
        <begin position="862"/>
        <end position="876"/>
    </location>
</feature>
<evidence type="ECO:0000259" key="8">
    <source>
        <dbReference type="Pfam" id="PF22672"/>
    </source>
</evidence>
<dbReference type="Gene3D" id="1.20.58.1930">
    <property type="match status" value="1"/>
</dbReference>
<feature type="compositionally biased region" description="Basic and acidic residues" evidence="1">
    <location>
        <begin position="1152"/>
        <end position="1185"/>
    </location>
</feature>
<dbReference type="FunFam" id="1.20.1310.20:FF:000001">
    <property type="entry name" value="Erythrocyte membrane protein 1, PfEMP1"/>
    <property type="match status" value="1"/>
</dbReference>
<evidence type="ECO:0000259" key="4">
    <source>
        <dbReference type="Pfam" id="PF15445"/>
    </source>
</evidence>
<dbReference type="Gene3D" id="1.20.1310.20">
    <property type="entry name" value="Duffy-antigen binding domain"/>
    <property type="match status" value="2"/>
</dbReference>
<evidence type="ECO:0000259" key="2">
    <source>
        <dbReference type="Pfam" id="PF03011"/>
    </source>
</evidence>
<accession>W7G170</accession>
<feature type="compositionally biased region" description="Acidic residues" evidence="1">
    <location>
        <begin position="830"/>
        <end position="860"/>
    </location>
</feature>
<feature type="compositionally biased region" description="Polar residues" evidence="1">
    <location>
        <begin position="913"/>
        <end position="925"/>
    </location>
</feature>
<feature type="domain" description="Duffy-binding-like" evidence="8">
    <location>
        <begin position="1224"/>
        <end position="1378"/>
    </location>
</feature>
<dbReference type="Gene3D" id="1.10.1900.40">
    <property type="entry name" value="Acidic terminal segments, variant surface antigen of PfEMP1"/>
    <property type="match status" value="2"/>
</dbReference>
<evidence type="ECO:0000259" key="3">
    <source>
        <dbReference type="Pfam" id="PF05424"/>
    </source>
</evidence>
<feature type="region of interest" description="Disordered" evidence="1">
    <location>
        <begin position="909"/>
        <end position="952"/>
    </location>
</feature>
<dbReference type="GO" id="GO:0016020">
    <property type="term" value="C:membrane"/>
    <property type="evidence" value="ECO:0007669"/>
    <property type="project" value="InterPro"/>
</dbReference>
<dbReference type="InterPro" id="IPR029211">
    <property type="entry name" value="PfEMP1_ATS"/>
</dbReference>
<name>W7G170_PLAFA</name>
<feature type="compositionally biased region" description="Low complexity" evidence="1">
    <location>
        <begin position="1021"/>
        <end position="1034"/>
    </location>
</feature>
<dbReference type="InterPro" id="IPR044932">
    <property type="entry name" value="PfEMP1_ATS_sf"/>
</dbReference>
<feature type="region of interest" description="Disordered" evidence="1">
    <location>
        <begin position="1097"/>
        <end position="1120"/>
    </location>
</feature>
<dbReference type="Gene3D" id="1.20.58.830">
    <property type="match status" value="3"/>
</dbReference>
<dbReference type="Pfam" id="PF05424">
    <property type="entry name" value="Duffy_binding"/>
    <property type="match status" value="2"/>
</dbReference>
<dbReference type="Pfam" id="PF18562">
    <property type="entry name" value="CIDR1_gamma"/>
    <property type="match status" value="1"/>
</dbReference>
<dbReference type="Proteomes" id="UP000030666">
    <property type="component" value="Unassembled WGS sequence"/>
</dbReference>
<feature type="compositionally biased region" description="Pro residues" evidence="1">
    <location>
        <begin position="817"/>
        <end position="826"/>
    </location>
</feature>
<proteinExistence type="predicted"/>
<dbReference type="InterPro" id="IPR054595">
    <property type="entry name" value="DBL_C"/>
</dbReference>
<feature type="domain" description="Duffy-antigen binding" evidence="3">
    <location>
        <begin position="949"/>
        <end position="1148"/>
    </location>
</feature>
<dbReference type="FunFam" id="1.20.58.1930:FF:000001">
    <property type="entry name" value="Erythrocyte membrane protein 1, PfEMP1"/>
    <property type="match status" value="1"/>
</dbReference>
<dbReference type="FunFam" id="1.20.58.830:FF:000003">
    <property type="entry name" value="Erythrocyte membrane protein 1, PfEMP1"/>
    <property type="match status" value="1"/>
</dbReference>
<dbReference type="EMBL" id="KE123507">
    <property type="protein sequence ID" value="EUT81899.1"/>
    <property type="molecule type" value="Genomic_DNA"/>
</dbReference>
<feature type="domain" description="Duffy-binding-like" evidence="8">
    <location>
        <begin position="318"/>
        <end position="479"/>
    </location>
</feature>
<feature type="domain" description="PfEMP1 CIDRalpha1" evidence="7">
    <location>
        <begin position="537"/>
        <end position="592"/>
    </location>
</feature>
<feature type="region of interest" description="Disordered" evidence="1">
    <location>
        <begin position="790"/>
        <end position="876"/>
    </location>
</feature>
<evidence type="ECO:0000313" key="9">
    <source>
        <dbReference type="EMBL" id="EUT81899.1"/>
    </source>
</evidence>
<dbReference type="Pfam" id="PF22672">
    <property type="entry name" value="DBL_C"/>
    <property type="match status" value="2"/>
</dbReference>
<evidence type="ECO:0000259" key="6">
    <source>
        <dbReference type="Pfam" id="PF18562"/>
    </source>
</evidence>
<evidence type="ECO:0000256" key="1">
    <source>
        <dbReference type="SAM" id="MobiDB-lite"/>
    </source>
</evidence>
<feature type="region of interest" description="Disordered" evidence="1">
    <location>
        <begin position="1021"/>
        <end position="1050"/>
    </location>
</feature>
<dbReference type="FunFam" id="1.20.58.830:FF:000004">
    <property type="entry name" value="Erythrocyte membrane protein 1, PfEMP1"/>
    <property type="match status" value="1"/>
</dbReference>
<feature type="domain" description="Plasmodium falciparum erythrocyte membrane protein 1 acidic terminal segment" evidence="4">
    <location>
        <begin position="1746"/>
        <end position="2219"/>
    </location>
</feature>
<dbReference type="FunFam" id="1.10.1900.40:FF:000005">
    <property type="entry name" value="Erythrocyte membrane protein 1, PfEMP1"/>
    <property type="match status" value="1"/>
</dbReference>
<dbReference type="FunFam" id="1.10.1900.40:FF:000001">
    <property type="entry name" value="Erythrocyte membrane protein 1"/>
    <property type="match status" value="1"/>
</dbReference>
<dbReference type="Pfam" id="PF21807">
    <property type="entry name" value="PfEMP1_CIDRalpha1_dom"/>
    <property type="match status" value="1"/>
</dbReference>
<evidence type="ECO:0000259" key="5">
    <source>
        <dbReference type="Pfam" id="PF15447"/>
    </source>
</evidence>
<feature type="region of interest" description="Disordered" evidence="1">
    <location>
        <begin position="1640"/>
        <end position="1659"/>
    </location>
</feature>
<feature type="compositionally biased region" description="Basic and acidic residues" evidence="1">
    <location>
        <begin position="790"/>
        <end position="805"/>
    </location>
</feature>
<protein>
    <recommendedName>
        <fullName evidence="10">Erythrocyte membrane protein 1</fullName>
    </recommendedName>
</protein>
<sequence>MGPTSSGGTDKSAKEVLDEFGQQVHEQVKNDAETYKGELEGKLSQVSVKSETVSSPDPCTFEYTEHTSVAKGNTNPCGNDGNDVKRFSKERVAEYDEKKIRGSNDGACPPYRRLSLCNKNFPNMNSNDSSKAKHDLLAEVCMAAKYEGESIKTHLEQYDTQYPGSGSTTCTALARSFADIGDIVRGRDLYGGGGRGKGKEKLEKNLKEIFGDIYKELSTKNGAQARYKGDPNFFKLREDWWNANRETVWKAITCKADASSAYFRATCSHVDGKSQSQARNQCRCTKSSGAKPGKAGGDVNIVPTYFDYVPQYLRWFEEWAEDFCRKKNKKVEKLEKSCRREYEGEKRYCSRNGFDCEKTVNARGKVRMGKGCTDCFFACNPYVEWIDKKKEEFDKQKNKYKSEMQKYTNGASSSSISGRGKRQKRGTTTKVYDGYESKFYNILKERDYRTVGEFLEKLSKENVCKEVKDGGKIDFAQEHGDNSNDKTKGTFYHSEYCQPCPLCGVERKGGNEWKEKHDSKECTSINLYRPNEGATPTPINFLYSGDRHEEINKKLEQFCTKTQNGGGGSGDCGGTNIDSSLCEPWKCYHVNQLVKDQGGVDDDEYDQDVQNGGGLCILKKKKEERDSKSQNDPAEIQKTFNNFFYYWVAHMLKDSIYWRMKKLEKCLKNGTKTKCKNGCNKDCVCFQRWVGQKREEWGKIKDHFKTQNIGEQTHCDPIVTLEGVLKLQFLNENTEEKSENSLDAQELKHLKHLSEMLQETSGDVPTCSASANGQKTLMDKLIDYEEKEANRCKENNPEKCPEDTARGPGVARSLPSSPQPGSPPRPADGAGDEEDADDDDEAEEEEEENEDEEEEGEGDGESGPKEEAEAPKVEGKAACEIVKTLFEKPEDFKDACTLKYVTGKNYGWKCIPSGNTSDTTGSESEATGARQRRDTEGAPGKSGSDSGSICVPPRRRRLYVGKLEEWASDETLHGGESSPSGQKTPSDNKLLEAFIQTAAIETFFLWHKYKVENTKTQSESLLGGAAAQAPQLPGVTGDSNDPDKQLQSGTIPPDFLRQMFYTLGDYRDICVGNTDIVVEALSSSEKEKMKEIQTKIKDIVEKPNGGTSPPAPKSSAQTPKDWWDENAKHIWHGMICALTYDTNTASGQTPKQDPKVKDKLWDSDKNKPKKDNDHDYTYDGVKLEEDSGGPKPAGDTQPPASGEKNPPKLTDFVLRPTYFRYLEEWGETFCRERTKRLEDIKYECKVEENGGGSRRRDGKKNPKCSCYGEHCDDQLEDNPSTVPSLKCQSCGEECRKYKKWIERKKYEFEKQKDRYETERQNAKKNPHITSDNEFCARVNTCSKAGDFLQKLGPCSKKDDDSAQDEIKFDDEGKTFGHETYCKPCSQFTVKCKEKGHCDKSKGNGCDSKNSITANDIETMGQPTVDVSILVSDNSTNKFEGGLPECGSADIFQGFRKEEWECGNFCGYVVCKPKTSDGEKVNGQKDGEKHIITIRALVTHWVQNFLEDYNKIKHKISHCIKNSDGSTCQNKCNDKCNCASKWIDEKSTEWTNIKNLYLKQYGGNDSNNSFSVRTVLEDLQDRPEFKEAIKPCGNFDRFEKSKKCTETDSSENENGKGSNKKDGVLCLLDKLEEKAKKCAEAHKENSGEKCSPAPQQTLDLDDQIDEDPENKVAYPKICGDMGPTQQQEEGEEKCEAAAPPSSSTEDSGGHNPEETPALNPEEEAPAPAAPPPPYLSPPLKTALVTSTLAWSVGIGFAAFTYFYLKKKTKSSVGNLFQILQIPKSDFDIPTLKSSNCYIPYASDRYKGKTYIYMEGDSSGDEKYAFMSDTTDVTSSESEYEELDVNDIYVPGSPKYKTLIEVVLEPSKRDIQSNDISMNKFTDDEWNQLKHDFISNMLQNQPNDIPNDYKSENVTLNTQPNTLYFDNNQEKPFITSIHDRNLYSGEEYNYNVNMVNNDDIPINRDNNDVYSGIDLINDSLNNNKVDIYDEVLKRKENELFGTNHPKHTNTHSVTKSSNSDPIDNQLDLFHKWLDRHRDMCEKWKNKEDILNKLKEEWNKENNNNGDKTYNSDNKHSHNHVLNTDISIQIDMDNPKTKNEITNMDTNPDKSTMDTILDDLEKYNEPYYYDFYEDDMIYYDVHDDDKTSMDNNNNLVDKNNPVDSNNSTYNHRNPADINKNFVDKNNQNQHPIEKPTKIQIEMNINNGELVKEKYPISDIWNI</sequence>
<dbReference type="InterPro" id="IPR008602">
    <property type="entry name" value="Duffy-antigen-binding"/>
</dbReference>
<feature type="domain" description="Plasmodium falciparum erythrocyte membrane protein-1 N-terminal segment" evidence="5">
    <location>
        <begin position="12"/>
        <end position="45"/>
    </location>
</feature>
<dbReference type="Pfam" id="PF15445">
    <property type="entry name" value="ATS"/>
    <property type="match status" value="1"/>
</dbReference>
<feature type="domain" description="Cysteine-rich interdomain region 1 gamma" evidence="6">
    <location>
        <begin position="1425"/>
        <end position="1473"/>
    </location>
</feature>
<dbReference type="InterPro" id="IPR004258">
    <property type="entry name" value="DBL"/>
</dbReference>
<organism evidence="9">
    <name type="scientific">Plasmodium falciparum Santa Lucia</name>
    <dbReference type="NCBI Taxonomy" id="478859"/>
    <lineage>
        <taxon>Eukaryota</taxon>
        <taxon>Sar</taxon>
        <taxon>Alveolata</taxon>
        <taxon>Apicomplexa</taxon>
        <taxon>Aconoidasida</taxon>
        <taxon>Haemosporida</taxon>
        <taxon>Plasmodiidae</taxon>
        <taxon>Plasmodium</taxon>
        <taxon>Plasmodium (Laverania)</taxon>
    </lineage>
</organism>
<dbReference type="SUPFAM" id="SSF140924">
    <property type="entry name" value="Duffy binding domain-like"/>
    <property type="match status" value="4"/>
</dbReference>
<dbReference type="InterPro" id="IPR049158">
    <property type="entry name" value="PfEMP1_CIDRalpha1_dom"/>
</dbReference>
<dbReference type="Pfam" id="PF15447">
    <property type="entry name" value="NTS"/>
    <property type="match status" value="1"/>
</dbReference>
<dbReference type="Pfam" id="PF03011">
    <property type="entry name" value="PFEMP"/>
    <property type="match status" value="2"/>
</dbReference>
<feature type="region of interest" description="Disordered" evidence="1">
    <location>
        <begin position="1672"/>
        <end position="1732"/>
    </location>
</feature>
<gene>
    <name evidence="9" type="ORF">PFAG_04080</name>
</gene>
<dbReference type="InterPro" id="IPR041480">
    <property type="entry name" value="CIDR1_gamma"/>
</dbReference>
<dbReference type="InterPro" id="IPR029210">
    <property type="entry name" value="PfEMP1_NTS"/>
</dbReference>
<dbReference type="FunFam" id="1.20.58.830:FF:000001">
    <property type="entry name" value="Erythrocyte membrane protein 1, PfEMP1"/>
    <property type="match status" value="1"/>
</dbReference>
<evidence type="ECO:0000259" key="7">
    <source>
        <dbReference type="Pfam" id="PF21807"/>
    </source>
</evidence>
<evidence type="ECO:0008006" key="10">
    <source>
        <dbReference type="Google" id="ProtNLM"/>
    </source>
</evidence>
<reference evidence="9" key="1">
    <citation type="submission" date="2013-02" db="EMBL/GenBank/DDBJ databases">
        <title>The Genome Sequence of Plasmodium falciparum Santa Lucia.</title>
        <authorList>
            <consortium name="The Broad Institute Genome Sequencing Platform"/>
            <consortium name="The Broad Institute Genome Sequencing Center for Infectious Disease"/>
            <person name="Neafsey D."/>
            <person name="Cheeseman I."/>
            <person name="Volkman S."/>
            <person name="Adams J."/>
            <person name="Walker B."/>
            <person name="Young S.K."/>
            <person name="Zeng Q."/>
            <person name="Gargeya S."/>
            <person name="Fitzgerald M."/>
            <person name="Haas B."/>
            <person name="Abouelleil A."/>
            <person name="Alvarado L."/>
            <person name="Arachchi H.M."/>
            <person name="Berlin A.M."/>
            <person name="Chapman S.B."/>
            <person name="Dewar J."/>
            <person name="Goldberg J."/>
            <person name="Griggs A."/>
            <person name="Gujja S."/>
            <person name="Hansen M."/>
            <person name="Howarth C."/>
            <person name="Imamovic A."/>
            <person name="Larimer J."/>
            <person name="McCowan C."/>
            <person name="Murphy C."/>
            <person name="Neiman D."/>
            <person name="Pearson M."/>
            <person name="Priest M."/>
            <person name="Roberts A."/>
            <person name="Saif S."/>
            <person name="Shea T."/>
            <person name="Sisk P."/>
            <person name="Sykes S."/>
            <person name="Wortman J."/>
            <person name="Nusbaum C."/>
            <person name="Birren B."/>
        </authorList>
    </citation>
    <scope>NUCLEOTIDE SEQUENCE [LARGE SCALE GENOMIC DNA]</scope>
    <source>
        <strain evidence="9">Santa Lucia</strain>
    </source>
</reference>
<feature type="domain" description="Duffy-antigen binding" evidence="3">
    <location>
        <begin position="106"/>
        <end position="314"/>
    </location>
</feature>
<dbReference type="GO" id="GO:0046789">
    <property type="term" value="F:host cell surface receptor binding"/>
    <property type="evidence" value="ECO:0007669"/>
    <property type="project" value="InterPro"/>
</dbReference>